<dbReference type="Proteomes" id="UP001530315">
    <property type="component" value="Unassembled WGS sequence"/>
</dbReference>
<organism evidence="1 2">
    <name type="scientific">Stephanodiscus triporus</name>
    <dbReference type="NCBI Taxonomy" id="2934178"/>
    <lineage>
        <taxon>Eukaryota</taxon>
        <taxon>Sar</taxon>
        <taxon>Stramenopiles</taxon>
        <taxon>Ochrophyta</taxon>
        <taxon>Bacillariophyta</taxon>
        <taxon>Coscinodiscophyceae</taxon>
        <taxon>Thalassiosirophycidae</taxon>
        <taxon>Stephanodiscales</taxon>
        <taxon>Stephanodiscaceae</taxon>
        <taxon>Stephanodiscus</taxon>
    </lineage>
</organism>
<accession>A0ABD3P184</accession>
<reference evidence="1 2" key="1">
    <citation type="submission" date="2024-10" db="EMBL/GenBank/DDBJ databases">
        <title>Updated reference genomes for cyclostephanoid diatoms.</title>
        <authorList>
            <person name="Roberts W.R."/>
            <person name="Alverson A.J."/>
        </authorList>
    </citation>
    <scope>NUCLEOTIDE SEQUENCE [LARGE SCALE GENOMIC DNA]</scope>
    <source>
        <strain evidence="1 2">AJA276-08</strain>
    </source>
</reference>
<name>A0ABD3P184_9STRA</name>
<comment type="caution">
    <text evidence="1">The sequence shown here is derived from an EMBL/GenBank/DDBJ whole genome shotgun (WGS) entry which is preliminary data.</text>
</comment>
<dbReference type="AlphaFoldDB" id="A0ABD3P184"/>
<evidence type="ECO:0000313" key="1">
    <source>
        <dbReference type="EMBL" id="KAL3781372.1"/>
    </source>
</evidence>
<gene>
    <name evidence="1" type="ORF">ACHAW5_003928</name>
</gene>
<evidence type="ECO:0000313" key="2">
    <source>
        <dbReference type="Proteomes" id="UP001530315"/>
    </source>
</evidence>
<proteinExistence type="predicted"/>
<keyword evidence="2" id="KW-1185">Reference proteome</keyword>
<protein>
    <submittedName>
        <fullName evidence="1">Uncharacterized protein</fullName>
    </submittedName>
</protein>
<dbReference type="EMBL" id="JALLAZ020001069">
    <property type="protein sequence ID" value="KAL3781372.1"/>
    <property type="molecule type" value="Genomic_DNA"/>
</dbReference>
<sequence length="113" mass="12254">MRDAKRASSGPKPRFAPGGTRYLNVLVEADGCGGGDYIKASRGEEATAAVAKSCNVATVHYKILKIGKRSYDGLSGEGTVVFSHGYRLEDNERVAGDRDFVFKIGKDRDIRVE</sequence>